<organism evidence="1 2">
    <name type="scientific">Portunus trituberculatus</name>
    <name type="common">Swimming crab</name>
    <name type="synonym">Neptunus trituberculatus</name>
    <dbReference type="NCBI Taxonomy" id="210409"/>
    <lineage>
        <taxon>Eukaryota</taxon>
        <taxon>Metazoa</taxon>
        <taxon>Ecdysozoa</taxon>
        <taxon>Arthropoda</taxon>
        <taxon>Crustacea</taxon>
        <taxon>Multicrustacea</taxon>
        <taxon>Malacostraca</taxon>
        <taxon>Eumalacostraca</taxon>
        <taxon>Eucarida</taxon>
        <taxon>Decapoda</taxon>
        <taxon>Pleocyemata</taxon>
        <taxon>Brachyura</taxon>
        <taxon>Eubrachyura</taxon>
        <taxon>Portunoidea</taxon>
        <taxon>Portunidae</taxon>
        <taxon>Portuninae</taxon>
        <taxon>Portunus</taxon>
    </lineage>
</organism>
<accession>A0A5B7EN61</accession>
<evidence type="ECO:0000313" key="1">
    <source>
        <dbReference type="EMBL" id="MPC34646.1"/>
    </source>
</evidence>
<keyword evidence="2" id="KW-1185">Reference proteome</keyword>
<name>A0A5B7EN61_PORTR</name>
<dbReference type="EMBL" id="VSRR010003097">
    <property type="protein sequence ID" value="MPC34646.1"/>
    <property type="molecule type" value="Genomic_DNA"/>
</dbReference>
<dbReference type="AlphaFoldDB" id="A0A5B7EN61"/>
<evidence type="ECO:0000313" key="2">
    <source>
        <dbReference type="Proteomes" id="UP000324222"/>
    </source>
</evidence>
<comment type="caution">
    <text evidence="1">The sequence shown here is derived from an EMBL/GenBank/DDBJ whole genome shotgun (WGS) entry which is preliminary data.</text>
</comment>
<reference evidence="1 2" key="1">
    <citation type="submission" date="2019-05" db="EMBL/GenBank/DDBJ databases">
        <title>Another draft genome of Portunus trituberculatus and its Hox gene families provides insights of decapod evolution.</title>
        <authorList>
            <person name="Jeong J.-H."/>
            <person name="Song I."/>
            <person name="Kim S."/>
            <person name="Choi T."/>
            <person name="Kim D."/>
            <person name="Ryu S."/>
            <person name="Kim W."/>
        </authorList>
    </citation>
    <scope>NUCLEOTIDE SEQUENCE [LARGE SCALE GENOMIC DNA]</scope>
    <source>
        <tissue evidence="1">Muscle</tissue>
    </source>
</reference>
<protein>
    <submittedName>
        <fullName evidence="1">Uncharacterized protein</fullName>
    </submittedName>
</protein>
<gene>
    <name evidence="1" type="ORF">E2C01_028042</name>
</gene>
<proteinExistence type="predicted"/>
<dbReference type="Proteomes" id="UP000324222">
    <property type="component" value="Unassembled WGS sequence"/>
</dbReference>
<sequence length="214" mass="24537">MEEVAPPRPAPRSEVNKQDGVAKEDVFLRLRRLRQIYLDQRTACGRHLPRVLLQVSHNHLADSDHLRPHLFRLHQVSVWRGALLPHLHVLLLLGTESSEVCDENCLEQSASQVTQTTYCSEPLMYHSPLYRRLLCGRMIHKAPQNSHFATTTSQPIHRPLTTSQHFTDCHRVLQCPWLVVEWLSLYPSRSDIYTLSLAVFGSVTKLIIPPSFLA</sequence>